<feature type="domain" description="BZIP" evidence="7">
    <location>
        <begin position="277"/>
        <end position="328"/>
    </location>
</feature>
<evidence type="ECO:0000256" key="2">
    <source>
        <dbReference type="ARBA" id="ARBA00023015"/>
    </source>
</evidence>
<name>A0A0F7SKZ9_PHARH</name>
<dbReference type="PROSITE" id="PS00036">
    <property type="entry name" value="BZIP_BASIC"/>
    <property type="match status" value="1"/>
</dbReference>
<evidence type="ECO:0000256" key="5">
    <source>
        <dbReference type="ARBA" id="ARBA00023242"/>
    </source>
</evidence>
<dbReference type="PANTHER" id="PTHR13044">
    <property type="entry name" value="ACTIVATING TRANSCRIPTION FACTOR ATF 4/5"/>
    <property type="match status" value="1"/>
</dbReference>
<keyword evidence="2" id="KW-0805">Transcription regulation</keyword>
<dbReference type="GO" id="GO:0001228">
    <property type="term" value="F:DNA-binding transcription activator activity, RNA polymerase II-specific"/>
    <property type="evidence" value="ECO:0007669"/>
    <property type="project" value="TreeGrafter"/>
</dbReference>
<dbReference type="InterPro" id="IPR004827">
    <property type="entry name" value="bZIP"/>
</dbReference>
<dbReference type="Gene3D" id="1.20.5.170">
    <property type="match status" value="1"/>
</dbReference>
<feature type="region of interest" description="Disordered" evidence="6">
    <location>
        <begin position="337"/>
        <end position="356"/>
    </location>
</feature>
<protein>
    <submittedName>
        <fullName evidence="8">Regulatory protein cys-transcription factor</fullName>
    </submittedName>
</protein>
<evidence type="ECO:0000256" key="4">
    <source>
        <dbReference type="ARBA" id="ARBA00023163"/>
    </source>
</evidence>
<dbReference type="PANTHER" id="PTHR13044:SF14">
    <property type="entry name" value="CRYPTOCEPHAL, ISOFORM A"/>
    <property type="match status" value="1"/>
</dbReference>
<accession>A0A0F7SKZ9</accession>
<feature type="compositionally biased region" description="Basic and acidic residues" evidence="6">
    <location>
        <begin position="293"/>
        <end position="306"/>
    </location>
</feature>
<organism evidence="8">
    <name type="scientific">Phaffia rhodozyma</name>
    <name type="common">Yeast</name>
    <name type="synonym">Xanthophyllomyces dendrorhous</name>
    <dbReference type="NCBI Taxonomy" id="264483"/>
    <lineage>
        <taxon>Eukaryota</taxon>
        <taxon>Fungi</taxon>
        <taxon>Dikarya</taxon>
        <taxon>Basidiomycota</taxon>
        <taxon>Agaricomycotina</taxon>
        <taxon>Tremellomycetes</taxon>
        <taxon>Cystofilobasidiales</taxon>
        <taxon>Mrakiaceae</taxon>
        <taxon>Phaffia</taxon>
    </lineage>
</organism>
<reference evidence="8" key="1">
    <citation type="submission" date="2014-08" db="EMBL/GenBank/DDBJ databases">
        <authorList>
            <person name="Sharma Rahul"/>
            <person name="Thines Marco"/>
        </authorList>
    </citation>
    <scope>NUCLEOTIDE SEQUENCE</scope>
</reference>
<sequence>MRPKSAAAKPYLRYRPRAWLVPVLFVIPLLTARLRPLPNPSWHSNLQGLNSLFSPSPSSEPILSDADLASTLALWTNIDFSYDDGGIGLNSGLKLLEEDRAREAREQAAAAAAGNFDHSSIARTRDDKQFYPSPGSTRQQQQHTPSSLGDDFDILPNGPLSTQASTPASFPVDGNQPTPVDPFDPFGFHSTLFALAQTDPAELQLRFANEVPPNFHAPSSVASTPRNVAPAPPADKPTPAKTLKRNASQAELPTSRASSVVAPKTEQDEEISHEDDKRRRNTAASARFRAKKKEREQALEKSSKELQNRYALLEKEVESLRRENVWLKGLVVGGGNGTVPVLGSGLPTVGRAENRS</sequence>
<dbReference type="AlphaFoldDB" id="A0A0F7SKZ9"/>
<evidence type="ECO:0000313" key="8">
    <source>
        <dbReference type="EMBL" id="CED82071.1"/>
    </source>
</evidence>
<evidence type="ECO:0000259" key="7">
    <source>
        <dbReference type="PROSITE" id="PS50217"/>
    </source>
</evidence>
<dbReference type="InterPro" id="IPR046347">
    <property type="entry name" value="bZIP_sf"/>
</dbReference>
<dbReference type="GO" id="GO:0000977">
    <property type="term" value="F:RNA polymerase II transcription regulatory region sequence-specific DNA binding"/>
    <property type="evidence" value="ECO:0007669"/>
    <property type="project" value="TreeGrafter"/>
</dbReference>
<feature type="compositionally biased region" description="Polar residues" evidence="6">
    <location>
        <begin position="134"/>
        <end position="147"/>
    </location>
</feature>
<evidence type="ECO:0000256" key="6">
    <source>
        <dbReference type="SAM" id="MobiDB-lite"/>
    </source>
</evidence>
<evidence type="ECO:0000256" key="3">
    <source>
        <dbReference type="ARBA" id="ARBA00023125"/>
    </source>
</evidence>
<feature type="compositionally biased region" description="Polar residues" evidence="6">
    <location>
        <begin position="245"/>
        <end position="258"/>
    </location>
</feature>
<dbReference type="SUPFAM" id="SSF57959">
    <property type="entry name" value="Leucine zipper domain"/>
    <property type="match status" value="1"/>
</dbReference>
<proteinExistence type="predicted"/>
<keyword evidence="3" id="KW-0238">DNA-binding</keyword>
<keyword evidence="5" id="KW-0539">Nucleus</keyword>
<feature type="region of interest" description="Disordered" evidence="6">
    <location>
        <begin position="216"/>
        <end position="306"/>
    </location>
</feature>
<feature type="compositionally biased region" description="Polar residues" evidence="6">
    <location>
        <begin position="159"/>
        <end position="168"/>
    </location>
</feature>
<comment type="subcellular location">
    <subcellularLocation>
        <location evidence="1">Nucleus</location>
    </subcellularLocation>
</comment>
<evidence type="ECO:0000256" key="1">
    <source>
        <dbReference type="ARBA" id="ARBA00004123"/>
    </source>
</evidence>
<dbReference type="PROSITE" id="PS50217">
    <property type="entry name" value="BZIP"/>
    <property type="match status" value="1"/>
</dbReference>
<dbReference type="CDD" id="cd14705">
    <property type="entry name" value="bZIP_Zip1"/>
    <property type="match status" value="1"/>
</dbReference>
<keyword evidence="4" id="KW-0804">Transcription</keyword>
<dbReference type="Pfam" id="PF07716">
    <property type="entry name" value="bZIP_2"/>
    <property type="match status" value="1"/>
</dbReference>
<feature type="region of interest" description="Disordered" evidence="6">
    <location>
        <begin position="126"/>
        <end position="183"/>
    </location>
</feature>
<dbReference type="GO" id="GO:0005634">
    <property type="term" value="C:nucleus"/>
    <property type="evidence" value="ECO:0007669"/>
    <property type="project" value="UniProtKB-SubCell"/>
</dbReference>
<dbReference type="EMBL" id="LN483124">
    <property type="protein sequence ID" value="CED82071.1"/>
    <property type="molecule type" value="Genomic_DNA"/>
</dbReference>